<sequence>MCMPFSPHQTAMASNRKVAAPAVFALALLLVAYCAEAYMCTTQNRFFHGRCVNNLNCASSCVHERLGTGGHCATRKRSAADPGVDIDWVWNRRICVCVFQCRWPSPPGEEEPPSGGEEPPAGGRQPPSLRHTQEIQPNF</sequence>
<dbReference type="InterPro" id="IPR003614">
    <property type="entry name" value="Knottins"/>
</dbReference>
<protein>
    <recommendedName>
        <fullName evidence="2">Knottins-like domain-containing protein</fullName>
    </recommendedName>
</protein>
<gene>
    <name evidence="3" type="ORF">SETIT_5G441400v2</name>
</gene>
<reference evidence="3" key="2">
    <citation type="submission" date="2015-07" db="EMBL/GenBank/DDBJ databases">
        <authorList>
            <person name="Noorani M."/>
        </authorList>
    </citation>
    <scope>NUCLEOTIDE SEQUENCE</scope>
    <source>
        <strain evidence="3">Yugu1</strain>
    </source>
</reference>
<evidence type="ECO:0000256" key="1">
    <source>
        <dbReference type="SAM" id="MobiDB-lite"/>
    </source>
</evidence>
<name>A0A368RFJ5_SETIT</name>
<feature type="region of interest" description="Disordered" evidence="1">
    <location>
        <begin position="106"/>
        <end position="139"/>
    </location>
</feature>
<dbReference type="AlphaFoldDB" id="A0A368RFJ5"/>
<feature type="domain" description="Knottins-like" evidence="2">
    <location>
        <begin position="39"/>
        <end position="76"/>
    </location>
</feature>
<organism evidence="3">
    <name type="scientific">Setaria italica</name>
    <name type="common">Foxtail millet</name>
    <name type="synonym">Panicum italicum</name>
    <dbReference type="NCBI Taxonomy" id="4555"/>
    <lineage>
        <taxon>Eukaryota</taxon>
        <taxon>Viridiplantae</taxon>
        <taxon>Streptophyta</taxon>
        <taxon>Embryophyta</taxon>
        <taxon>Tracheophyta</taxon>
        <taxon>Spermatophyta</taxon>
        <taxon>Magnoliopsida</taxon>
        <taxon>Liliopsida</taxon>
        <taxon>Poales</taxon>
        <taxon>Poaceae</taxon>
        <taxon>PACMAD clade</taxon>
        <taxon>Panicoideae</taxon>
        <taxon>Panicodae</taxon>
        <taxon>Paniceae</taxon>
        <taxon>Cenchrinae</taxon>
        <taxon>Setaria</taxon>
    </lineage>
</organism>
<accession>A0A368RFJ5</accession>
<dbReference type="KEGG" id="sita:101769644"/>
<evidence type="ECO:0000259" key="2">
    <source>
        <dbReference type="Pfam" id="PF00304"/>
    </source>
</evidence>
<feature type="compositionally biased region" description="Low complexity" evidence="1">
    <location>
        <begin position="113"/>
        <end position="123"/>
    </location>
</feature>
<evidence type="ECO:0000313" key="3">
    <source>
        <dbReference type="EMBL" id="RCV28921.1"/>
    </source>
</evidence>
<dbReference type="EMBL" id="CM003532">
    <property type="protein sequence ID" value="RCV28921.1"/>
    <property type="molecule type" value="Genomic_DNA"/>
</dbReference>
<proteinExistence type="predicted"/>
<dbReference type="OrthoDB" id="696185at2759"/>
<dbReference type="InterPro" id="IPR036574">
    <property type="entry name" value="Scorpion_toxin-like_sf"/>
</dbReference>
<reference evidence="3" key="1">
    <citation type="journal article" date="2012" name="Nat. Biotechnol.">
        <title>Reference genome sequence of the model plant Setaria.</title>
        <authorList>
            <person name="Bennetzen J.L."/>
            <person name="Schmutz J."/>
            <person name="Wang H."/>
            <person name="Percifield R."/>
            <person name="Hawkins J."/>
            <person name="Pontaroli A.C."/>
            <person name="Estep M."/>
            <person name="Feng L."/>
            <person name="Vaughn J.N."/>
            <person name="Grimwood J."/>
            <person name="Jenkins J."/>
            <person name="Barry K."/>
            <person name="Lindquist E."/>
            <person name="Hellsten U."/>
            <person name="Deshpande S."/>
            <person name="Wang X."/>
            <person name="Wu X."/>
            <person name="Mitros T."/>
            <person name="Triplett J."/>
            <person name="Yang X."/>
            <person name="Ye C.Y."/>
            <person name="Mauro-Herrera M."/>
            <person name="Wang L."/>
            <person name="Li P."/>
            <person name="Sharma M."/>
            <person name="Sharma R."/>
            <person name="Ronald P.C."/>
            <person name="Panaud O."/>
            <person name="Kellogg E.A."/>
            <person name="Brutnell T.P."/>
            <person name="Doust A.N."/>
            <person name="Tuskan G.A."/>
            <person name="Rokhsar D."/>
            <person name="Devos K.M."/>
        </authorList>
    </citation>
    <scope>NUCLEOTIDE SEQUENCE [LARGE SCALE GENOMIC DNA]</scope>
    <source>
        <strain evidence="3">Yugu1</strain>
    </source>
</reference>
<dbReference type="Pfam" id="PF00304">
    <property type="entry name" value="Gamma-thionin"/>
    <property type="match status" value="1"/>
</dbReference>
<dbReference type="Gene3D" id="3.30.30.10">
    <property type="entry name" value="Knottin, scorpion toxin-like"/>
    <property type="match status" value="1"/>
</dbReference>